<sequence length="30" mass="3364">MGSSLCSQVIKMTSIKKQESKLSSVKLEHR</sequence>
<organism evidence="1">
    <name type="scientific">Anguilla anguilla</name>
    <name type="common">European freshwater eel</name>
    <name type="synonym">Muraena anguilla</name>
    <dbReference type="NCBI Taxonomy" id="7936"/>
    <lineage>
        <taxon>Eukaryota</taxon>
        <taxon>Metazoa</taxon>
        <taxon>Chordata</taxon>
        <taxon>Craniata</taxon>
        <taxon>Vertebrata</taxon>
        <taxon>Euteleostomi</taxon>
        <taxon>Actinopterygii</taxon>
        <taxon>Neopterygii</taxon>
        <taxon>Teleostei</taxon>
        <taxon>Anguilliformes</taxon>
        <taxon>Anguillidae</taxon>
        <taxon>Anguilla</taxon>
    </lineage>
</organism>
<dbReference type="AlphaFoldDB" id="A0A0E9PIC0"/>
<accession>A0A0E9PIC0</accession>
<proteinExistence type="predicted"/>
<reference evidence="1" key="2">
    <citation type="journal article" date="2015" name="Fish Shellfish Immunol.">
        <title>Early steps in the European eel (Anguilla anguilla)-Vibrio vulnificus interaction in the gills: Role of the RtxA13 toxin.</title>
        <authorList>
            <person name="Callol A."/>
            <person name="Pajuelo D."/>
            <person name="Ebbesson L."/>
            <person name="Teles M."/>
            <person name="MacKenzie S."/>
            <person name="Amaro C."/>
        </authorList>
    </citation>
    <scope>NUCLEOTIDE SEQUENCE</scope>
</reference>
<protein>
    <submittedName>
        <fullName evidence="1">Uncharacterized protein</fullName>
    </submittedName>
</protein>
<dbReference type="EMBL" id="GBXM01104535">
    <property type="protein sequence ID" value="JAH04042.1"/>
    <property type="molecule type" value="Transcribed_RNA"/>
</dbReference>
<reference evidence="1" key="1">
    <citation type="submission" date="2014-11" db="EMBL/GenBank/DDBJ databases">
        <authorList>
            <person name="Amaro Gonzalez C."/>
        </authorList>
    </citation>
    <scope>NUCLEOTIDE SEQUENCE</scope>
</reference>
<name>A0A0E9PIC0_ANGAN</name>
<evidence type="ECO:0000313" key="1">
    <source>
        <dbReference type="EMBL" id="JAH04042.1"/>
    </source>
</evidence>